<dbReference type="Proteomes" id="UP001500236">
    <property type="component" value="Unassembled WGS sequence"/>
</dbReference>
<dbReference type="InterPro" id="IPR018966">
    <property type="entry name" value="VTC_domain"/>
</dbReference>
<reference evidence="3" key="1">
    <citation type="journal article" date="2019" name="Int. J. Syst. Evol. Microbiol.">
        <title>The Global Catalogue of Microorganisms (GCM) 10K type strain sequencing project: providing services to taxonomists for standard genome sequencing and annotation.</title>
        <authorList>
            <consortium name="The Broad Institute Genomics Platform"/>
            <consortium name="The Broad Institute Genome Sequencing Center for Infectious Disease"/>
            <person name="Wu L."/>
            <person name="Ma J."/>
        </authorList>
    </citation>
    <scope>NUCLEOTIDE SEQUENCE [LARGE SCALE GENOMIC DNA]</scope>
    <source>
        <strain evidence="3">JCM 14309</strain>
    </source>
</reference>
<dbReference type="Pfam" id="PF09359">
    <property type="entry name" value="VTC"/>
    <property type="match status" value="1"/>
</dbReference>
<comment type="caution">
    <text evidence="2">The sequence shown here is derived from an EMBL/GenBank/DDBJ whole genome shotgun (WGS) entry which is preliminary data.</text>
</comment>
<dbReference type="Gene3D" id="3.20.100.30">
    <property type="entry name" value="VTC, catalytic tunnel domain"/>
    <property type="match status" value="1"/>
</dbReference>
<protein>
    <submittedName>
        <fullName evidence="2">VTC domain-containing protein</fullName>
    </submittedName>
</protein>
<organism evidence="2 3">
    <name type="scientific">Nesterenkonia aethiopica</name>
    <dbReference type="NCBI Taxonomy" id="269144"/>
    <lineage>
        <taxon>Bacteria</taxon>
        <taxon>Bacillati</taxon>
        <taxon>Actinomycetota</taxon>
        <taxon>Actinomycetes</taxon>
        <taxon>Micrococcales</taxon>
        <taxon>Micrococcaceae</taxon>
        <taxon>Nesterenkonia</taxon>
    </lineage>
</organism>
<evidence type="ECO:0000313" key="3">
    <source>
        <dbReference type="Proteomes" id="UP001500236"/>
    </source>
</evidence>
<name>A0ABP6LTP5_9MICC</name>
<gene>
    <name evidence="2" type="ORF">GCM10010529_11970</name>
</gene>
<feature type="domain" description="VTC" evidence="1">
    <location>
        <begin position="37"/>
        <end position="261"/>
    </location>
</feature>
<dbReference type="CDD" id="cd07750">
    <property type="entry name" value="PolyPPase_VTC_like"/>
    <property type="match status" value="1"/>
</dbReference>
<dbReference type="RefSeq" id="WP_344682006.1">
    <property type="nucleotide sequence ID" value="NZ_BAAAVT010000006.1"/>
</dbReference>
<accession>A0ABP6LTP5</accession>
<keyword evidence="3" id="KW-1185">Reference proteome</keyword>
<evidence type="ECO:0000313" key="2">
    <source>
        <dbReference type="EMBL" id="GAA3059897.1"/>
    </source>
</evidence>
<dbReference type="EMBL" id="BAAAVT010000006">
    <property type="protein sequence ID" value="GAA3059897.1"/>
    <property type="molecule type" value="Genomic_DNA"/>
</dbReference>
<evidence type="ECO:0000259" key="1">
    <source>
        <dbReference type="Pfam" id="PF09359"/>
    </source>
</evidence>
<dbReference type="InterPro" id="IPR042267">
    <property type="entry name" value="VTC_sf"/>
</dbReference>
<proteinExistence type="predicted"/>
<sequence>MSLARGADPGRLIDALAAGFAPITLDQLNAQAALQTRVDRKYVVHGPQVEALLRHLQEDPARVLEISGARAMRYRSLYFDTPDRVSYLQSTLRRRRRFKLRTRQYVDTGQAYLEIKRSGSRGETVKERTSHPYVQLDRFRGTADDDVAAALSSTGVDPARIEELVPSLGTAYRRTTVLLPPAEPGEPPSRMTIDTDLQWTRHVSTAEAGSTPARSESLTTPGLAVVETKSASGAGQADRILWQLGVRPTRLSKYCTGLAALCPELPATPWKRTLRRHFASGIHHGESLPSR</sequence>